<feature type="non-terminal residue" evidence="1">
    <location>
        <position position="1"/>
    </location>
</feature>
<dbReference type="EMBL" id="CAJVPY010010006">
    <property type="protein sequence ID" value="CAG8714569.1"/>
    <property type="molecule type" value="Genomic_DNA"/>
</dbReference>
<proteinExistence type="predicted"/>
<dbReference type="Proteomes" id="UP000789405">
    <property type="component" value="Unassembled WGS sequence"/>
</dbReference>
<evidence type="ECO:0000313" key="1">
    <source>
        <dbReference type="EMBL" id="CAG8714569.1"/>
    </source>
</evidence>
<gene>
    <name evidence="1" type="ORF">DERYTH_LOCUS13838</name>
</gene>
<reference evidence="1" key="1">
    <citation type="submission" date="2021-06" db="EMBL/GenBank/DDBJ databases">
        <authorList>
            <person name="Kallberg Y."/>
            <person name="Tangrot J."/>
            <person name="Rosling A."/>
        </authorList>
    </citation>
    <scope>NUCLEOTIDE SEQUENCE</scope>
    <source>
        <strain evidence="1">MA453B</strain>
    </source>
</reference>
<dbReference type="AlphaFoldDB" id="A0A9N9N9H0"/>
<sequence length="77" mass="8773">FIKDKPLTKAANFHRFGIIIAEISTSKRPFDGCEINTKLVKIISKDRNQNCIGSPNSECSTKQISFSFNILHLERFD</sequence>
<accession>A0A9N9N9H0</accession>
<comment type="caution">
    <text evidence="1">The sequence shown here is derived from an EMBL/GenBank/DDBJ whole genome shotgun (WGS) entry which is preliminary data.</text>
</comment>
<keyword evidence="2" id="KW-1185">Reference proteome</keyword>
<organism evidence="1 2">
    <name type="scientific">Dentiscutata erythropus</name>
    <dbReference type="NCBI Taxonomy" id="1348616"/>
    <lineage>
        <taxon>Eukaryota</taxon>
        <taxon>Fungi</taxon>
        <taxon>Fungi incertae sedis</taxon>
        <taxon>Mucoromycota</taxon>
        <taxon>Glomeromycotina</taxon>
        <taxon>Glomeromycetes</taxon>
        <taxon>Diversisporales</taxon>
        <taxon>Gigasporaceae</taxon>
        <taxon>Dentiscutata</taxon>
    </lineage>
</organism>
<dbReference type="OrthoDB" id="3269467at2759"/>
<name>A0A9N9N9H0_9GLOM</name>
<evidence type="ECO:0000313" key="2">
    <source>
        <dbReference type="Proteomes" id="UP000789405"/>
    </source>
</evidence>
<protein>
    <submittedName>
        <fullName evidence="1">24396_t:CDS:1</fullName>
    </submittedName>
</protein>